<evidence type="ECO:0000313" key="3">
    <source>
        <dbReference type="EMBL" id="EHR61063.1"/>
    </source>
</evidence>
<proteinExistence type="predicted"/>
<feature type="transmembrane region" description="Helical" evidence="2">
    <location>
        <begin position="38"/>
        <end position="59"/>
    </location>
</feature>
<keyword evidence="2" id="KW-0812">Transmembrane</keyword>
<keyword evidence="2" id="KW-1133">Transmembrane helix</keyword>
<reference evidence="3 4" key="1">
    <citation type="submission" date="2011-11" db="EMBL/GenBank/DDBJ databases">
        <title>The Noncontiguous Finished sequence of Saccharomonospora cyanea NA-134.</title>
        <authorList>
            <consortium name="US DOE Joint Genome Institute"/>
            <person name="Lucas S."/>
            <person name="Han J."/>
            <person name="Lapidus A."/>
            <person name="Cheng J.-F."/>
            <person name="Goodwin L."/>
            <person name="Pitluck S."/>
            <person name="Peters L."/>
            <person name="Ovchinnikova G."/>
            <person name="Lu M."/>
            <person name="Detter J.C."/>
            <person name="Han C."/>
            <person name="Tapia R."/>
            <person name="Land M."/>
            <person name="Hauser L."/>
            <person name="Kyrpides N."/>
            <person name="Ivanova N."/>
            <person name="Pagani I."/>
            <person name="Brambilla E.-M."/>
            <person name="Klenk H.-P."/>
            <person name="Woyke T."/>
        </authorList>
    </citation>
    <scope>NUCLEOTIDE SEQUENCE [LARGE SCALE GENOMIC DNA]</scope>
    <source>
        <strain evidence="3 4">NA-134</strain>
    </source>
</reference>
<dbReference type="AlphaFoldDB" id="H5XNK2"/>
<feature type="region of interest" description="Disordered" evidence="1">
    <location>
        <begin position="1"/>
        <end position="24"/>
    </location>
</feature>
<keyword evidence="4" id="KW-1185">Reference proteome</keyword>
<dbReference type="Proteomes" id="UP000002791">
    <property type="component" value="Chromosome"/>
</dbReference>
<evidence type="ECO:0000256" key="2">
    <source>
        <dbReference type="SAM" id="Phobius"/>
    </source>
</evidence>
<protein>
    <submittedName>
        <fullName evidence="3">Uncharacterized protein</fullName>
    </submittedName>
</protein>
<sequence>MATTPAVTGDGNRDTGPVTGPRPAEQPYRIVWNDAVDLRHLAASIVVCVVIGLPAYLVAEAVLEANLEQTSLAGGYALLVGLAGCVVGAAVCTRLFPPKRVLAEDDSTDRVEALAELETMGGTPESFTGLPKDVQDEMRSLGLAPKPEEGR</sequence>
<organism evidence="3 4">
    <name type="scientific">Saccharomonospora cyanea NA-134</name>
    <dbReference type="NCBI Taxonomy" id="882082"/>
    <lineage>
        <taxon>Bacteria</taxon>
        <taxon>Bacillati</taxon>
        <taxon>Actinomycetota</taxon>
        <taxon>Actinomycetes</taxon>
        <taxon>Pseudonocardiales</taxon>
        <taxon>Pseudonocardiaceae</taxon>
        <taxon>Saccharomonospora</taxon>
    </lineage>
</organism>
<evidence type="ECO:0000313" key="4">
    <source>
        <dbReference type="Proteomes" id="UP000002791"/>
    </source>
</evidence>
<dbReference type="HOGENOM" id="CLU_123209_0_0_11"/>
<evidence type="ECO:0000256" key="1">
    <source>
        <dbReference type="SAM" id="MobiDB-lite"/>
    </source>
</evidence>
<dbReference type="eggNOG" id="ENOG5032SY3">
    <property type="taxonomic scope" value="Bacteria"/>
</dbReference>
<name>H5XNK2_9PSEU</name>
<feature type="region of interest" description="Disordered" evidence="1">
    <location>
        <begin position="120"/>
        <end position="151"/>
    </location>
</feature>
<accession>H5XNK2</accession>
<dbReference type="RefSeq" id="WP_005456052.1">
    <property type="nucleotide sequence ID" value="NZ_CM001440.1"/>
</dbReference>
<dbReference type="STRING" id="882082.SaccyDRAFT_2177"/>
<gene>
    <name evidence="3" type="ORF">SaccyDRAFT_2177</name>
</gene>
<dbReference type="EMBL" id="CM001440">
    <property type="protein sequence ID" value="EHR61063.1"/>
    <property type="molecule type" value="Genomic_DNA"/>
</dbReference>
<keyword evidence="2" id="KW-0472">Membrane</keyword>
<feature type="transmembrane region" description="Helical" evidence="2">
    <location>
        <begin position="71"/>
        <end position="92"/>
    </location>
</feature>